<name>A0ABS4XQW2_GLUPR</name>
<evidence type="ECO:0000313" key="1">
    <source>
        <dbReference type="EMBL" id="MBP2398894.1"/>
    </source>
</evidence>
<proteinExistence type="predicted"/>
<protein>
    <submittedName>
        <fullName evidence="1">Primase-polymerase (Primpol)-like protein</fullName>
    </submittedName>
</protein>
<dbReference type="Proteomes" id="UP001195422">
    <property type="component" value="Unassembled WGS sequence"/>
</dbReference>
<evidence type="ECO:0000313" key="2">
    <source>
        <dbReference type="Proteomes" id="UP001195422"/>
    </source>
</evidence>
<reference evidence="1 2" key="1">
    <citation type="submission" date="2021-03" db="EMBL/GenBank/DDBJ databases">
        <title>Sequencing the genomes of 1000 actinobacteria strains.</title>
        <authorList>
            <person name="Klenk H.-P."/>
        </authorList>
    </citation>
    <scope>NUCLEOTIDE SEQUENCE [LARGE SCALE GENOMIC DNA]</scope>
    <source>
        <strain evidence="1 2">DSM 20168</strain>
    </source>
</reference>
<sequence length="185" mass="20415">MRKCEHCDKDLATWRSRRARFCSVRCRVARCRANKRIPKDLTSRKCWVRRDALKRPLTTTGALASVSVSNGWTSYQDAKNATAGVGMGFVLDGSGIGVIDLDHAFAADGTLHPWAAAVLDQNPDTFTEVSQSGNGLHIWGYLAPQRGKKLRDGRNIEIYSMGRYMALGTPRRGTSPTLKPLVVPI</sequence>
<accession>A0ABS4XQW2</accession>
<keyword evidence="2" id="KW-1185">Reference proteome</keyword>
<dbReference type="RefSeq" id="WP_188947659.1">
    <property type="nucleotide sequence ID" value="NZ_BMPH01000003.1"/>
</dbReference>
<dbReference type="EMBL" id="JAGIOJ010000001">
    <property type="protein sequence ID" value="MBP2398894.1"/>
    <property type="molecule type" value="Genomic_DNA"/>
</dbReference>
<organism evidence="1 2">
    <name type="scientific">Glutamicibacter protophormiae</name>
    <name type="common">Brevibacterium protophormiae</name>
    <dbReference type="NCBI Taxonomy" id="37930"/>
    <lineage>
        <taxon>Bacteria</taxon>
        <taxon>Bacillati</taxon>
        <taxon>Actinomycetota</taxon>
        <taxon>Actinomycetes</taxon>
        <taxon>Micrococcales</taxon>
        <taxon>Micrococcaceae</taxon>
        <taxon>Glutamicibacter</taxon>
    </lineage>
</organism>
<gene>
    <name evidence="1" type="ORF">JOF39_001975</name>
</gene>
<comment type="caution">
    <text evidence="1">The sequence shown here is derived from an EMBL/GenBank/DDBJ whole genome shotgun (WGS) entry which is preliminary data.</text>
</comment>